<dbReference type="AlphaFoldDB" id="A0A653AK40"/>
<protein>
    <submittedName>
        <fullName evidence="1">Uncharacterized protein</fullName>
    </submittedName>
</protein>
<name>A0A653AK40_9BACT</name>
<reference evidence="1" key="1">
    <citation type="submission" date="2018-07" db="EMBL/GenBank/DDBJ databases">
        <authorList>
            <consortium name="Genoscope - CEA"/>
            <person name="William W."/>
        </authorList>
    </citation>
    <scope>NUCLEOTIDE SEQUENCE</scope>
    <source>
        <strain evidence="1">IK1</strain>
    </source>
</reference>
<sequence length="104" mass="11590">METVIDKNPKKSEKYEMEDLSVLKLQIKQRIDLQKEQLQYSAKHLFPTSPSSFLSTVTSVANAATGLASGTRKMGKGFSLINGIVVGYQLAKGISRFIRKKIKK</sequence>
<evidence type="ECO:0000313" key="1">
    <source>
        <dbReference type="EMBL" id="VBB48443.1"/>
    </source>
</evidence>
<organism evidence="1">
    <name type="scientific">uncultured Paludibacter sp</name>
    <dbReference type="NCBI Taxonomy" id="497635"/>
    <lineage>
        <taxon>Bacteria</taxon>
        <taxon>Pseudomonadati</taxon>
        <taxon>Bacteroidota</taxon>
        <taxon>Bacteroidia</taxon>
        <taxon>Bacteroidales</taxon>
        <taxon>Paludibacteraceae</taxon>
        <taxon>Paludibacter</taxon>
        <taxon>environmental samples</taxon>
    </lineage>
</organism>
<gene>
    <name evidence="1" type="ORF">TRIP_D440461</name>
</gene>
<proteinExistence type="predicted"/>
<dbReference type="EMBL" id="UPXZ01000039">
    <property type="protein sequence ID" value="VBB48443.1"/>
    <property type="molecule type" value="Genomic_DNA"/>
</dbReference>
<accession>A0A653AK40</accession>